<feature type="domain" description="Mechanosensitive ion channel MscS" evidence="8">
    <location>
        <begin position="352"/>
        <end position="419"/>
    </location>
</feature>
<dbReference type="InterPro" id="IPR052702">
    <property type="entry name" value="MscS-like_channel"/>
</dbReference>
<gene>
    <name evidence="10" type="ORF">IQ241_06415</name>
</gene>
<evidence type="ECO:0000259" key="9">
    <source>
        <dbReference type="Pfam" id="PF21082"/>
    </source>
</evidence>
<dbReference type="InterPro" id="IPR006685">
    <property type="entry name" value="MscS_channel_2nd"/>
</dbReference>
<evidence type="ECO:0000313" key="11">
    <source>
        <dbReference type="Proteomes" id="UP000636505"/>
    </source>
</evidence>
<dbReference type="AlphaFoldDB" id="A0A8J7AA52"/>
<protein>
    <submittedName>
        <fullName evidence="10">Mechanosensitive ion channel</fullName>
    </submittedName>
</protein>
<dbReference type="GO" id="GO:0055085">
    <property type="term" value="P:transmembrane transport"/>
    <property type="evidence" value="ECO:0007669"/>
    <property type="project" value="InterPro"/>
</dbReference>
<keyword evidence="3" id="KW-1003">Cell membrane</keyword>
<dbReference type="RefSeq" id="WP_193905592.1">
    <property type="nucleotide sequence ID" value="NZ_JADEXG010000010.1"/>
</dbReference>
<comment type="caution">
    <text evidence="10">The sequence shown here is derived from an EMBL/GenBank/DDBJ whole genome shotgun (WGS) entry which is preliminary data.</text>
</comment>
<dbReference type="PANTHER" id="PTHR30347">
    <property type="entry name" value="POTASSIUM CHANNEL RELATED"/>
    <property type="match status" value="1"/>
</dbReference>
<dbReference type="InterPro" id="IPR011066">
    <property type="entry name" value="MscS_channel_C_sf"/>
</dbReference>
<dbReference type="PANTHER" id="PTHR30347:SF1">
    <property type="entry name" value="MECHANOSENSITIVE CHANNEL MSCK"/>
    <property type="match status" value="1"/>
</dbReference>
<comment type="subcellular location">
    <subcellularLocation>
        <location evidence="1">Cell membrane</location>
        <topology evidence="1">Multi-pass membrane protein</topology>
    </subcellularLocation>
</comment>
<dbReference type="EMBL" id="JADEXG010000010">
    <property type="protein sequence ID" value="MBE9076931.1"/>
    <property type="molecule type" value="Genomic_DNA"/>
</dbReference>
<organism evidence="10 11">
    <name type="scientific">Vasconcelosia minhoensis LEGE 07310</name>
    <dbReference type="NCBI Taxonomy" id="915328"/>
    <lineage>
        <taxon>Bacteria</taxon>
        <taxon>Bacillati</taxon>
        <taxon>Cyanobacteriota</taxon>
        <taxon>Cyanophyceae</taxon>
        <taxon>Nodosilineales</taxon>
        <taxon>Cymatolegaceae</taxon>
        <taxon>Vasconcelosia</taxon>
        <taxon>Vasconcelosia minhoensis</taxon>
    </lineage>
</organism>
<feature type="domain" description="Mechanosensitive ion channel MscS C-terminal" evidence="9">
    <location>
        <begin position="428"/>
        <end position="509"/>
    </location>
</feature>
<evidence type="ECO:0000313" key="10">
    <source>
        <dbReference type="EMBL" id="MBE9076931.1"/>
    </source>
</evidence>
<proteinExistence type="inferred from homology"/>
<dbReference type="SUPFAM" id="SSF82861">
    <property type="entry name" value="Mechanosensitive channel protein MscS (YggB), transmembrane region"/>
    <property type="match status" value="1"/>
</dbReference>
<keyword evidence="11" id="KW-1185">Reference proteome</keyword>
<evidence type="ECO:0000259" key="8">
    <source>
        <dbReference type="Pfam" id="PF00924"/>
    </source>
</evidence>
<evidence type="ECO:0000256" key="1">
    <source>
        <dbReference type="ARBA" id="ARBA00004651"/>
    </source>
</evidence>
<sequence length="555" mass="61123">MNSEQQRILRYVLGAILSFAIAIALPFITSIGWFPFALFANESSAPVVIDGQPVFSLANTEGIDAQARARGISQQLQGLANRQEVPQVISQVDESPPTLRLSTPNGETTQYLMTVTQSDAAINARGDNASAQALVWADELEATLQTAYDQRQESYVQAHLWQVIVVPIIATLANWLIGLVWRRYISSLIRSITFSQDDPSGGSFTLVNILLNLTLFLVRLSIWMGALLYVMNLFPRTRQFSYRVISTLIDSFTGQTLTLGSETFSILNIFTVIALIFVVFIGAGAITNILKSRILRATGINRGVQEAIAILVRYSLIFIGSVILLQLAGLDLSSLTLIASALGVGIGLGLQNIIKDIGSGLVLVFERPIQVGEFISFGEYMGTVERIGPRSAEIRTLDQISIIVPNSRFLESEVINWSHRNPISRLHIPVGVAYKSNPVEVRNLLLGAGARHPDVLSTPAPQVFFQGFGDNALEFELLVWIMQPNKQFLIKSDLYFAIAKALHEKGVEIPFPQRDLHFIDGELPIGLNAEAKDWLSQLFNGKYPHPAKSPNQSQP</sequence>
<dbReference type="InterPro" id="IPR006686">
    <property type="entry name" value="MscS_channel_CS"/>
</dbReference>
<dbReference type="InterPro" id="IPR049278">
    <property type="entry name" value="MS_channel_C"/>
</dbReference>
<feature type="transmembrane region" description="Helical" evidence="7">
    <location>
        <begin position="209"/>
        <end position="231"/>
    </location>
</feature>
<dbReference type="Proteomes" id="UP000636505">
    <property type="component" value="Unassembled WGS sequence"/>
</dbReference>
<evidence type="ECO:0000256" key="5">
    <source>
        <dbReference type="ARBA" id="ARBA00022989"/>
    </source>
</evidence>
<evidence type="ECO:0000256" key="7">
    <source>
        <dbReference type="SAM" id="Phobius"/>
    </source>
</evidence>
<evidence type="ECO:0000256" key="4">
    <source>
        <dbReference type="ARBA" id="ARBA00022692"/>
    </source>
</evidence>
<dbReference type="SUPFAM" id="SSF82689">
    <property type="entry name" value="Mechanosensitive channel protein MscS (YggB), C-terminal domain"/>
    <property type="match status" value="1"/>
</dbReference>
<feature type="transmembrane region" description="Helical" evidence="7">
    <location>
        <begin position="12"/>
        <end position="34"/>
    </location>
</feature>
<feature type="transmembrane region" description="Helical" evidence="7">
    <location>
        <begin position="160"/>
        <end position="181"/>
    </location>
</feature>
<keyword evidence="6 7" id="KW-0472">Membrane</keyword>
<dbReference type="GO" id="GO:0005886">
    <property type="term" value="C:plasma membrane"/>
    <property type="evidence" value="ECO:0007669"/>
    <property type="project" value="UniProtKB-SubCell"/>
</dbReference>
<feature type="transmembrane region" description="Helical" evidence="7">
    <location>
        <begin position="311"/>
        <end position="329"/>
    </location>
</feature>
<evidence type="ECO:0000256" key="2">
    <source>
        <dbReference type="ARBA" id="ARBA00008017"/>
    </source>
</evidence>
<evidence type="ECO:0000256" key="3">
    <source>
        <dbReference type="ARBA" id="ARBA00022475"/>
    </source>
</evidence>
<feature type="transmembrane region" description="Helical" evidence="7">
    <location>
        <begin position="266"/>
        <end position="290"/>
    </location>
</feature>
<dbReference type="Pfam" id="PF21082">
    <property type="entry name" value="MS_channel_3rd"/>
    <property type="match status" value="1"/>
</dbReference>
<dbReference type="InterPro" id="IPR010920">
    <property type="entry name" value="LSM_dom_sf"/>
</dbReference>
<dbReference type="SUPFAM" id="SSF50182">
    <property type="entry name" value="Sm-like ribonucleoproteins"/>
    <property type="match status" value="1"/>
</dbReference>
<reference evidence="10" key="1">
    <citation type="submission" date="2020-10" db="EMBL/GenBank/DDBJ databases">
        <authorList>
            <person name="Castelo-Branco R."/>
            <person name="Eusebio N."/>
            <person name="Adriana R."/>
            <person name="Vieira A."/>
            <person name="Brugerolle De Fraissinette N."/>
            <person name="Rezende De Castro R."/>
            <person name="Schneider M.P."/>
            <person name="Vasconcelos V."/>
            <person name="Leao P.N."/>
        </authorList>
    </citation>
    <scope>NUCLEOTIDE SEQUENCE</scope>
    <source>
        <strain evidence="10">LEGE 07310</strain>
    </source>
</reference>
<comment type="similarity">
    <text evidence="2">Belongs to the MscS (TC 1.A.23) family.</text>
</comment>
<dbReference type="InterPro" id="IPR023408">
    <property type="entry name" value="MscS_beta-dom_sf"/>
</dbReference>
<keyword evidence="5 7" id="KW-1133">Transmembrane helix</keyword>
<name>A0A8J7AA52_9CYAN</name>
<keyword evidence="4 7" id="KW-0812">Transmembrane</keyword>
<dbReference type="InterPro" id="IPR011014">
    <property type="entry name" value="MscS_channel_TM-2"/>
</dbReference>
<dbReference type="Pfam" id="PF00924">
    <property type="entry name" value="MS_channel_2nd"/>
    <property type="match status" value="1"/>
</dbReference>
<dbReference type="PROSITE" id="PS01246">
    <property type="entry name" value="UPF0003"/>
    <property type="match status" value="1"/>
</dbReference>
<evidence type="ECO:0000256" key="6">
    <source>
        <dbReference type="ARBA" id="ARBA00023136"/>
    </source>
</evidence>
<dbReference type="Gene3D" id="1.10.287.1260">
    <property type="match status" value="1"/>
</dbReference>
<dbReference type="Gene3D" id="2.30.30.60">
    <property type="match status" value="1"/>
</dbReference>
<accession>A0A8J7AA52</accession>
<dbReference type="Gene3D" id="3.30.70.100">
    <property type="match status" value="1"/>
</dbReference>